<reference evidence="2 3" key="1">
    <citation type="submission" date="2023-07" db="EMBL/GenBank/DDBJ databases">
        <title>Sorghum-associated microbial communities from plants grown in Nebraska, USA.</title>
        <authorList>
            <person name="Schachtman D."/>
        </authorList>
    </citation>
    <scope>NUCLEOTIDE SEQUENCE [LARGE SCALE GENOMIC DNA]</scope>
    <source>
        <strain evidence="2 3">BE248</strain>
    </source>
</reference>
<gene>
    <name evidence="2" type="ORF">J2X11_002180</name>
</gene>
<evidence type="ECO:0000313" key="3">
    <source>
        <dbReference type="Proteomes" id="UP001257739"/>
    </source>
</evidence>
<dbReference type="InterPro" id="IPR008136">
    <property type="entry name" value="CinA_C"/>
</dbReference>
<keyword evidence="3" id="KW-1185">Reference proteome</keyword>
<dbReference type="Gene3D" id="3.90.950.20">
    <property type="entry name" value="CinA-like"/>
    <property type="match status" value="1"/>
</dbReference>
<feature type="domain" description="CinA C-terminal" evidence="1">
    <location>
        <begin position="2"/>
        <end position="149"/>
    </location>
</feature>
<dbReference type="Proteomes" id="UP001257739">
    <property type="component" value="Unassembled WGS sequence"/>
</dbReference>
<proteinExistence type="predicted"/>
<dbReference type="EMBL" id="JAVDWH010000001">
    <property type="protein sequence ID" value="MDR7087341.1"/>
    <property type="molecule type" value="Genomic_DNA"/>
</dbReference>
<dbReference type="NCBIfam" id="TIGR00199">
    <property type="entry name" value="PncC_domain"/>
    <property type="match status" value="1"/>
</dbReference>
<evidence type="ECO:0000259" key="1">
    <source>
        <dbReference type="Pfam" id="PF02464"/>
    </source>
</evidence>
<accession>A0ABU1UQ87</accession>
<dbReference type="Pfam" id="PF02464">
    <property type="entry name" value="CinA"/>
    <property type="match status" value="1"/>
</dbReference>
<organism evidence="2 3">
    <name type="scientific">Aeromicrobium panaciterrae</name>
    <dbReference type="NCBI Taxonomy" id="363861"/>
    <lineage>
        <taxon>Bacteria</taxon>
        <taxon>Bacillati</taxon>
        <taxon>Actinomycetota</taxon>
        <taxon>Actinomycetes</taxon>
        <taxon>Propionibacteriales</taxon>
        <taxon>Nocardioidaceae</taxon>
        <taxon>Aeromicrobium</taxon>
    </lineage>
</organism>
<sequence length="157" mass="15685">MSLADDVIGALRTAGATVATGESLTGGLVCATLINVPGASDVVLGGVVAYAAEAKIELLDVDVELIEDHGTVDADVAAQMAFGAQERFNATYGLATTGVAGPGDSEGKPAGTVFIAIAGPDGVVTTALELAGDRDTVRNGTVDALLSQLVGRLREET</sequence>
<protein>
    <submittedName>
        <fullName evidence="2">Nicotinamide-nucleotide amidase</fullName>
        <ecNumber evidence="2">3.5.1.42</ecNumber>
    </submittedName>
</protein>
<dbReference type="RefSeq" id="WP_309970788.1">
    <property type="nucleotide sequence ID" value="NZ_JAVDWH010000001.1"/>
</dbReference>
<evidence type="ECO:0000313" key="2">
    <source>
        <dbReference type="EMBL" id="MDR7087341.1"/>
    </source>
</evidence>
<comment type="caution">
    <text evidence="2">The sequence shown here is derived from an EMBL/GenBank/DDBJ whole genome shotgun (WGS) entry which is preliminary data.</text>
</comment>
<name>A0ABU1UQ87_9ACTN</name>
<dbReference type="EC" id="3.5.1.42" evidence="2"/>
<dbReference type="SUPFAM" id="SSF142433">
    <property type="entry name" value="CinA-like"/>
    <property type="match status" value="1"/>
</dbReference>
<dbReference type="GO" id="GO:0019159">
    <property type="term" value="F:nicotinamide-nucleotide amidase activity"/>
    <property type="evidence" value="ECO:0007669"/>
    <property type="project" value="UniProtKB-EC"/>
</dbReference>
<keyword evidence="2" id="KW-0378">Hydrolase</keyword>
<dbReference type="InterPro" id="IPR036653">
    <property type="entry name" value="CinA-like_C"/>
</dbReference>